<dbReference type="AlphaFoldDB" id="A0A813MFM9"/>
<evidence type="ECO:0000256" key="1">
    <source>
        <dbReference type="ARBA" id="ARBA00001539"/>
    </source>
</evidence>
<reference evidence="6" key="1">
    <citation type="submission" date="2021-02" db="EMBL/GenBank/DDBJ databases">
        <authorList>
            <person name="Nowell W R."/>
        </authorList>
    </citation>
    <scope>NUCLEOTIDE SEQUENCE</scope>
</reference>
<dbReference type="Gene3D" id="3.40.50.720">
    <property type="entry name" value="NAD(P)-binding Rossmann-like Domain"/>
    <property type="match status" value="2"/>
</dbReference>
<protein>
    <recommendedName>
        <fullName evidence="4">dTDP-D-glucose 4,6-dehydratase</fullName>
        <ecNumber evidence="3">4.2.1.46</ecNumber>
    </recommendedName>
</protein>
<dbReference type="Proteomes" id="UP000663832">
    <property type="component" value="Unassembled WGS sequence"/>
</dbReference>
<evidence type="ECO:0000313" key="6">
    <source>
        <dbReference type="EMBL" id="CAF0719387.1"/>
    </source>
</evidence>
<evidence type="ECO:0000256" key="3">
    <source>
        <dbReference type="ARBA" id="ARBA00011990"/>
    </source>
</evidence>
<evidence type="ECO:0000259" key="5">
    <source>
        <dbReference type="Pfam" id="PF16363"/>
    </source>
</evidence>
<dbReference type="EMBL" id="CAJNOI010000001">
    <property type="protein sequence ID" value="CAF0719387.1"/>
    <property type="molecule type" value="Genomic_DNA"/>
</dbReference>
<dbReference type="GO" id="GO:0008460">
    <property type="term" value="F:dTDP-glucose 4,6-dehydratase activity"/>
    <property type="evidence" value="ECO:0007669"/>
    <property type="project" value="UniProtKB-EC"/>
</dbReference>
<dbReference type="GO" id="GO:0009225">
    <property type="term" value="P:nucleotide-sugar metabolic process"/>
    <property type="evidence" value="ECO:0007669"/>
    <property type="project" value="UniProtKB-ARBA"/>
</dbReference>
<dbReference type="InterPro" id="IPR036291">
    <property type="entry name" value="NAD(P)-bd_dom_sf"/>
</dbReference>
<dbReference type="Pfam" id="PF16363">
    <property type="entry name" value="GDP_Man_Dehyd"/>
    <property type="match status" value="1"/>
</dbReference>
<sequence>MRWLLFSYESDAIVKQIDDLLQVVGQTVIHEHHQGKSTIQEIQEQINHHKPNRIIVIVNEQNSENTHSLTTTLTDHLLIPLFITQATINTFPPVPVLLLTFTTENKLTEPNSSINIVQNATDELIKLYSHIINVKLFTPISDEDLKEDILLTKLKSLWEHNPEEYHHITILSDVLPILLAILHDGKITGQIDVCNKGTMSLKCFEQLISKQVKKDLTIHPNNINEDLIDNFEKWNKQMISPETRHLYQASFIVPNAEESLHQYLQQKSIQLSQNKSKIILVTGGCGFIGSTFINHWLETYPEDRIINIDRLDPVSNLKNVQNSTSSNYSLIVADINNKDIVLHLMKQYNITHIVHFAVQAHLDNTFGNSVTFTESNVYGTHSVLEAARIYGKIQKFIHISTDEVYGETAAGSYQETNLLNPLNPYAATIAAAEFLVKSYGESFKLLYCIVRLSNVYGPRQHFEKIIPAFINNLLKGEKLKIHGDGSQTRLYIYVEDVIRAIETILHKGKTRTIYNIGGENELSVIDIAKKLLKRLQPDKIPNDVITYDEGRAFTEKRYSTTSTSGAIRSLGWKTNVSFDEGLNKTIQWYKEHQDYWIKDDDKIV</sequence>
<accession>A0A813MFM9</accession>
<dbReference type="EMBL" id="CAJNOM010000040">
    <property type="protein sequence ID" value="CAF0891001.1"/>
    <property type="molecule type" value="Genomic_DNA"/>
</dbReference>
<comment type="similarity">
    <text evidence="2">Belongs to the NAD(P)-dependent epimerase/dehydratase family. dTDP-glucose dehydratase subfamily.</text>
</comment>
<proteinExistence type="inferred from homology"/>
<dbReference type="PANTHER" id="PTHR43000">
    <property type="entry name" value="DTDP-D-GLUCOSE 4,6-DEHYDRATASE-RELATED"/>
    <property type="match status" value="1"/>
</dbReference>
<comment type="caution">
    <text evidence="6">The sequence shown here is derived from an EMBL/GenBank/DDBJ whole genome shotgun (WGS) entry which is preliminary data.</text>
</comment>
<dbReference type="Proteomes" id="UP000663877">
    <property type="component" value="Unassembled WGS sequence"/>
</dbReference>
<gene>
    <name evidence="6" type="ORF">BJG266_LOCUS91</name>
    <name evidence="7" type="ORF">QVE165_LOCUS8945</name>
</gene>
<name>A0A813MFM9_9BILA</name>
<dbReference type="SUPFAM" id="SSF51735">
    <property type="entry name" value="NAD(P)-binding Rossmann-fold domains"/>
    <property type="match status" value="1"/>
</dbReference>
<dbReference type="Gene3D" id="3.90.25.10">
    <property type="entry name" value="UDP-galactose 4-epimerase, domain 1"/>
    <property type="match status" value="1"/>
</dbReference>
<evidence type="ECO:0000256" key="4">
    <source>
        <dbReference type="ARBA" id="ARBA00067702"/>
    </source>
</evidence>
<dbReference type="InterPro" id="IPR016040">
    <property type="entry name" value="NAD(P)-bd_dom"/>
</dbReference>
<evidence type="ECO:0000313" key="7">
    <source>
        <dbReference type="EMBL" id="CAF0891001.1"/>
    </source>
</evidence>
<feature type="domain" description="NAD(P)-binding" evidence="5">
    <location>
        <begin position="280"/>
        <end position="585"/>
    </location>
</feature>
<organism evidence="6 9">
    <name type="scientific">Adineta steineri</name>
    <dbReference type="NCBI Taxonomy" id="433720"/>
    <lineage>
        <taxon>Eukaryota</taxon>
        <taxon>Metazoa</taxon>
        <taxon>Spiralia</taxon>
        <taxon>Gnathifera</taxon>
        <taxon>Rotifera</taxon>
        <taxon>Eurotatoria</taxon>
        <taxon>Bdelloidea</taxon>
        <taxon>Adinetida</taxon>
        <taxon>Adinetidae</taxon>
        <taxon>Adineta</taxon>
    </lineage>
</organism>
<dbReference type="OrthoDB" id="16464at2759"/>
<dbReference type="EC" id="4.2.1.46" evidence="3"/>
<evidence type="ECO:0000313" key="9">
    <source>
        <dbReference type="Proteomes" id="UP000663877"/>
    </source>
</evidence>
<dbReference type="FunFam" id="3.40.50.720:FF:000304">
    <property type="entry name" value="UDP-glucose 4,6-dehydratase"/>
    <property type="match status" value="1"/>
</dbReference>
<evidence type="ECO:0000256" key="2">
    <source>
        <dbReference type="ARBA" id="ARBA00008178"/>
    </source>
</evidence>
<evidence type="ECO:0000313" key="8">
    <source>
        <dbReference type="Proteomes" id="UP000663832"/>
    </source>
</evidence>
<keyword evidence="8" id="KW-1185">Reference proteome</keyword>
<comment type="catalytic activity">
    <reaction evidence="1">
        <text>dTDP-alpha-D-glucose = dTDP-4-dehydro-6-deoxy-alpha-D-glucose + H2O</text>
        <dbReference type="Rhea" id="RHEA:17221"/>
        <dbReference type="ChEBI" id="CHEBI:15377"/>
        <dbReference type="ChEBI" id="CHEBI:57477"/>
        <dbReference type="ChEBI" id="CHEBI:57649"/>
        <dbReference type="EC" id="4.2.1.46"/>
    </reaction>
</comment>